<reference evidence="3" key="1">
    <citation type="submission" date="2017-05" db="EMBL/GenBank/DDBJ databases">
        <authorList>
            <person name="Sung H."/>
        </authorList>
    </citation>
    <scope>NUCLEOTIDE SEQUENCE [LARGE SCALE GENOMIC DNA]</scope>
    <source>
        <strain evidence="3">AR23208</strain>
    </source>
</reference>
<dbReference type="Gene3D" id="3.30.1330.30">
    <property type="match status" value="1"/>
</dbReference>
<accession>A0A1Y0ISY8</accession>
<dbReference type="InterPro" id="IPR004038">
    <property type="entry name" value="Ribosomal_eL8/eL30/eS12/Gad45"/>
</dbReference>
<dbReference type="GO" id="GO:0005840">
    <property type="term" value="C:ribosome"/>
    <property type="evidence" value="ECO:0007669"/>
    <property type="project" value="UniProtKB-KW"/>
</dbReference>
<organism evidence="2 3">
    <name type="scientific">Tumebacillus avium</name>
    <dbReference type="NCBI Taxonomy" id="1903704"/>
    <lineage>
        <taxon>Bacteria</taxon>
        <taxon>Bacillati</taxon>
        <taxon>Bacillota</taxon>
        <taxon>Bacilli</taxon>
        <taxon>Bacillales</taxon>
        <taxon>Alicyclobacillaceae</taxon>
        <taxon>Tumebacillus</taxon>
    </lineage>
</organism>
<protein>
    <submittedName>
        <fullName evidence="2">50S ribosomal protein L7ae</fullName>
    </submittedName>
</protein>
<keyword evidence="2" id="KW-0689">Ribosomal protein</keyword>
<proteinExistence type="predicted"/>
<keyword evidence="3" id="KW-1185">Reference proteome</keyword>
<keyword evidence="2" id="KW-0687">Ribonucleoprotein</keyword>
<dbReference type="OrthoDB" id="9794863at2"/>
<dbReference type="SUPFAM" id="SSF55315">
    <property type="entry name" value="L30e-like"/>
    <property type="match status" value="1"/>
</dbReference>
<name>A0A1Y0ISY8_9BACL</name>
<gene>
    <name evidence="2" type="ORF">CBW65_17195</name>
</gene>
<dbReference type="EMBL" id="CP021434">
    <property type="protein sequence ID" value="ARU62503.1"/>
    <property type="molecule type" value="Genomic_DNA"/>
</dbReference>
<feature type="domain" description="Ribosomal protein eL8/eL30/eS12/Gadd45" evidence="1">
    <location>
        <begin position="6"/>
        <end position="88"/>
    </location>
</feature>
<dbReference type="Pfam" id="PF01248">
    <property type="entry name" value="Ribosomal_L7Ae"/>
    <property type="match status" value="1"/>
</dbReference>
<evidence type="ECO:0000259" key="1">
    <source>
        <dbReference type="Pfam" id="PF01248"/>
    </source>
</evidence>
<dbReference type="AlphaFoldDB" id="A0A1Y0ISY8"/>
<dbReference type="KEGG" id="tum:CBW65_17195"/>
<evidence type="ECO:0000313" key="2">
    <source>
        <dbReference type="EMBL" id="ARU62503.1"/>
    </source>
</evidence>
<dbReference type="InterPro" id="IPR029064">
    <property type="entry name" value="Ribosomal_eL30-like_sf"/>
</dbReference>
<evidence type="ECO:0000313" key="3">
    <source>
        <dbReference type="Proteomes" id="UP000195437"/>
    </source>
</evidence>
<dbReference type="RefSeq" id="WP_087457861.1">
    <property type="nucleotide sequence ID" value="NZ_CP021434.1"/>
</dbReference>
<sequence length="108" mass="11178">MNDGRIYNLLGLAMRAGALTAGNDACMSSVRSGKAALAVIASDTGGNAKKKYADKCKHYGVPLVELGTKDSLGHAVGKAQNAILVLTDRGFAHRILQLTGENIGGEAH</sequence>
<dbReference type="Proteomes" id="UP000195437">
    <property type="component" value="Chromosome"/>
</dbReference>